<reference evidence="1 2" key="1">
    <citation type="submission" date="2019-05" db="EMBL/GenBank/DDBJ databases">
        <title>Draft genome sequence of Nonomuraea turkmeniaca DSM 43926.</title>
        <authorList>
            <person name="Saricaoglu S."/>
            <person name="Isik K."/>
        </authorList>
    </citation>
    <scope>NUCLEOTIDE SEQUENCE [LARGE SCALE GENOMIC DNA]</scope>
    <source>
        <strain evidence="1 2">DSM 43926</strain>
    </source>
</reference>
<dbReference type="Proteomes" id="UP000309128">
    <property type="component" value="Unassembled WGS sequence"/>
</dbReference>
<name>A0A5S4FC25_9ACTN</name>
<dbReference type="EMBL" id="VCKY01000098">
    <property type="protein sequence ID" value="TMR15678.1"/>
    <property type="molecule type" value="Genomic_DNA"/>
</dbReference>
<protein>
    <submittedName>
        <fullName evidence="1">Uncharacterized protein</fullName>
    </submittedName>
</protein>
<dbReference type="OrthoDB" id="2065409at2"/>
<evidence type="ECO:0000313" key="1">
    <source>
        <dbReference type="EMBL" id="TMR15678.1"/>
    </source>
</evidence>
<dbReference type="AlphaFoldDB" id="A0A5S4FC25"/>
<gene>
    <name evidence="1" type="ORF">ETD86_26815</name>
</gene>
<accession>A0A5S4FC25</accession>
<proteinExistence type="predicted"/>
<evidence type="ECO:0000313" key="2">
    <source>
        <dbReference type="Proteomes" id="UP000309128"/>
    </source>
</evidence>
<keyword evidence="2" id="KW-1185">Reference proteome</keyword>
<comment type="caution">
    <text evidence="1">The sequence shown here is derived from an EMBL/GenBank/DDBJ whole genome shotgun (WGS) entry which is preliminary data.</text>
</comment>
<organism evidence="1 2">
    <name type="scientific">Nonomuraea turkmeniaca</name>
    <dbReference type="NCBI Taxonomy" id="103838"/>
    <lineage>
        <taxon>Bacteria</taxon>
        <taxon>Bacillati</taxon>
        <taxon>Actinomycetota</taxon>
        <taxon>Actinomycetes</taxon>
        <taxon>Streptosporangiales</taxon>
        <taxon>Streptosporangiaceae</taxon>
        <taxon>Nonomuraea</taxon>
    </lineage>
</organism>
<sequence>MIELLRCYASPETQGQSARGQTGLLGRWRGLAGAHEKGEVGRFRRNRLVPVPQVASITTTTRPDDNTDSAAQARLRVPRMRDGIILRRHGDEVFG</sequence>